<dbReference type="RefSeq" id="WP_245701970.1">
    <property type="nucleotide sequence ID" value="NZ_FNBW01000007.1"/>
</dbReference>
<comment type="caution">
    <text evidence="2">The sequence shown here is derived from an EMBL/GenBank/DDBJ whole genome shotgun (WGS) entry which is preliminary data.</text>
</comment>
<evidence type="ECO:0000313" key="2">
    <source>
        <dbReference type="EMBL" id="SDF85187.1"/>
    </source>
</evidence>
<reference evidence="2 3" key="1">
    <citation type="submission" date="2016-10" db="EMBL/GenBank/DDBJ databases">
        <authorList>
            <person name="Varghese N."/>
            <person name="Submissions S."/>
        </authorList>
    </citation>
    <scope>NUCLEOTIDE SEQUENCE [LARGE SCALE GENOMIC DNA]</scope>
    <source>
        <strain evidence="2 3">DSM 18839</strain>
    </source>
</reference>
<evidence type="ECO:0000256" key="1">
    <source>
        <dbReference type="SAM" id="Phobius"/>
    </source>
</evidence>
<dbReference type="Pfam" id="PF19883">
    <property type="entry name" value="DUF6356"/>
    <property type="match status" value="1"/>
</dbReference>
<protein>
    <recommendedName>
        <fullName evidence="4">Capsule biosynthesis protein</fullName>
    </recommendedName>
</protein>
<dbReference type="Proteomes" id="UP000198615">
    <property type="component" value="Unassembled WGS sequence"/>
</dbReference>
<accession>A0A8G2BIA6</accession>
<dbReference type="EMBL" id="FNBW01000007">
    <property type="protein sequence ID" value="SDF85187.1"/>
    <property type="molecule type" value="Genomic_DNA"/>
</dbReference>
<keyword evidence="1" id="KW-0812">Transmembrane</keyword>
<keyword evidence="3" id="KW-1185">Reference proteome</keyword>
<dbReference type="InterPro" id="IPR045936">
    <property type="entry name" value="DUF6356"/>
</dbReference>
<gene>
    <name evidence="2" type="ORF">SAMN05660686_02544</name>
</gene>
<proteinExistence type="predicted"/>
<dbReference type="AlphaFoldDB" id="A0A8G2BIA6"/>
<sequence>MAYLIEEGASMRMFTDHPASVGETYGEHLGMASGFGFRMILGGLACLVHGILPFLFTKTGSRIVTELHGRMVTHRNRHAAADSRQTA</sequence>
<evidence type="ECO:0008006" key="4">
    <source>
        <dbReference type="Google" id="ProtNLM"/>
    </source>
</evidence>
<evidence type="ECO:0000313" key="3">
    <source>
        <dbReference type="Proteomes" id="UP000198615"/>
    </source>
</evidence>
<keyword evidence="1" id="KW-0472">Membrane</keyword>
<organism evidence="2 3">
    <name type="scientific">Thalassobaculum litoreum DSM 18839</name>
    <dbReference type="NCBI Taxonomy" id="1123362"/>
    <lineage>
        <taxon>Bacteria</taxon>
        <taxon>Pseudomonadati</taxon>
        <taxon>Pseudomonadota</taxon>
        <taxon>Alphaproteobacteria</taxon>
        <taxon>Rhodospirillales</taxon>
        <taxon>Thalassobaculaceae</taxon>
        <taxon>Thalassobaculum</taxon>
    </lineage>
</organism>
<name>A0A8G2BIA6_9PROT</name>
<feature type="transmembrane region" description="Helical" evidence="1">
    <location>
        <begin position="35"/>
        <end position="56"/>
    </location>
</feature>
<keyword evidence="1" id="KW-1133">Transmembrane helix</keyword>